<feature type="domain" description="STAS" evidence="3">
    <location>
        <begin position="15"/>
        <end position="112"/>
    </location>
</feature>
<dbReference type="InterPro" id="IPR002645">
    <property type="entry name" value="STAS_dom"/>
</dbReference>
<dbReference type="SUPFAM" id="SSF52091">
    <property type="entry name" value="SpoIIaa-like"/>
    <property type="match status" value="1"/>
</dbReference>
<sequence>MSPLKLCCRPMSVGVLIAVTGELDATNTGQFESYLDSARLPGEPVLLDLGGLTFMDSSGLHVLLRLNAAAGEEGGAVHLAAIRDVPARMLEITGVWDALNIHPGVDEAAAAAQAGHADRHRETS</sequence>
<dbReference type="PANTHER" id="PTHR33495:SF2">
    <property type="entry name" value="ANTI-SIGMA FACTOR ANTAGONIST TM_1081-RELATED"/>
    <property type="match status" value="1"/>
</dbReference>
<evidence type="ECO:0000259" key="3">
    <source>
        <dbReference type="PROSITE" id="PS50801"/>
    </source>
</evidence>
<dbReference type="Pfam" id="PF01740">
    <property type="entry name" value="STAS"/>
    <property type="match status" value="1"/>
</dbReference>
<dbReference type="Proteomes" id="UP001500630">
    <property type="component" value="Unassembled WGS sequence"/>
</dbReference>
<comment type="caution">
    <text evidence="4">The sequence shown here is derived from an EMBL/GenBank/DDBJ whole genome shotgun (WGS) entry which is preliminary data.</text>
</comment>
<keyword evidence="5" id="KW-1185">Reference proteome</keyword>
<dbReference type="CDD" id="cd07043">
    <property type="entry name" value="STAS_anti-anti-sigma_factors"/>
    <property type="match status" value="1"/>
</dbReference>
<dbReference type="EMBL" id="BAABDQ010000032">
    <property type="protein sequence ID" value="GAA3597841.1"/>
    <property type="molecule type" value="Genomic_DNA"/>
</dbReference>
<dbReference type="PANTHER" id="PTHR33495">
    <property type="entry name" value="ANTI-SIGMA FACTOR ANTAGONIST TM_1081-RELATED-RELATED"/>
    <property type="match status" value="1"/>
</dbReference>
<proteinExistence type="inferred from homology"/>
<dbReference type="NCBIfam" id="TIGR00377">
    <property type="entry name" value="ant_ant_sig"/>
    <property type="match status" value="1"/>
</dbReference>
<name>A0ABP6Z4H5_9ACTN</name>
<dbReference type="InterPro" id="IPR036513">
    <property type="entry name" value="STAS_dom_sf"/>
</dbReference>
<dbReference type="Gene3D" id="3.30.750.24">
    <property type="entry name" value="STAS domain"/>
    <property type="match status" value="1"/>
</dbReference>
<protein>
    <recommendedName>
        <fullName evidence="2">Anti-sigma factor antagonist</fullName>
    </recommendedName>
</protein>
<evidence type="ECO:0000256" key="1">
    <source>
        <dbReference type="ARBA" id="ARBA00009013"/>
    </source>
</evidence>
<accession>A0ABP6Z4H5</accession>
<dbReference type="InterPro" id="IPR003658">
    <property type="entry name" value="Anti-sigma_ant"/>
</dbReference>
<evidence type="ECO:0000256" key="2">
    <source>
        <dbReference type="RuleBase" id="RU003749"/>
    </source>
</evidence>
<evidence type="ECO:0000313" key="4">
    <source>
        <dbReference type="EMBL" id="GAA3597841.1"/>
    </source>
</evidence>
<organism evidence="4 5">
    <name type="scientific">Nonomuraea rosea</name>
    <dbReference type="NCBI Taxonomy" id="638574"/>
    <lineage>
        <taxon>Bacteria</taxon>
        <taxon>Bacillati</taxon>
        <taxon>Actinomycetota</taxon>
        <taxon>Actinomycetes</taxon>
        <taxon>Streptosporangiales</taxon>
        <taxon>Streptosporangiaceae</taxon>
        <taxon>Nonomuraea</taxon>
    </lineage>
</organism>
<reference evidence="5" key="1">
    <citation type="journal article" date="2019" name="Int. J. Syst. Evol. Microbiol.">
        <title>The Global Catalogue of Microorganisms (GCM) 10K type strain sequencing project: providing services to taxonomists for standard genome sequencing and annotation.</title>
        <authorList>
            <consortium name="The Broad Institute Genomics Platform"/>
            <consortium name="The Broad Institute Genome Sequencing Center for Infectious Disease"/>
            <person name="Wu L."/>
            <person name="Ma J."/>
        </authorList>
    </citation>
    <scope>NUCLEOTIDE SEQUENCE [LARGE SCALE GENOMIC DNA]</scope>
    <source>
        <strain evidence="5">JCM 17326</strain>
    </source>
</reference>
<dbReference type="PROSITE" id="PS50801">
    <property type="entry name" value="STAS"/>
    <property type="match status" value="1"/>
</dbReference>
<comment type="similarity">
    <text evidence="1 2">Belongs to the anti-sigma-factor antagonist family.</text>
</comment>
<gene>
    <name evidence="4" type="ORF">GCM10022419_096490</name>
</gene>
<evidence type="ECO:0000313" key="5">
    <source>
        <dbReference type="Proteomes" id="UP001500630"/>
    </source>
</evidence>